<evidence type="ECO:0000313" key="1">
    <source>
        <dbReference type="EMBL" id="SUL34337.1"/>
    </source>
</evidence>
<dbReference type="Proteomes" id="UP000254116">
    <property type="component" value="Unassembled WGS sequence"/>
</dbReference>
<dbReference type="EMBL" id="UHBY01000003">
    <property type="protein sequence ID" value="SUL34337.1"/>
    <property type="molecule type" value="Genomic_DNA"/>
</dbReference>
<accession>A0A380EIM2</accession>
<protein>
    <submittedName>
        <fullName evidence="1">Phi 11 orf40</fullName>
    </submittedName>
</protein>
<proteinExistence type="predicted"/>
<organism evidence="1 2">
    <name type="scientific">Staphylococcus aureus</name>
    <dbReference type="NCBI Taxonomy" id="1280"/>
    <lineage>
        <taxon>Bacteria</taxon>
        <taxon>Bacillati</taxon>
        <taxon>Bacillota</taxon>
        <taxon>Bacilli</taxon>
        <taxon>Bacillales</taxon>
        <taxon>Staphylococcaceae</taxon>
        <taxon>Staphylococcus</taxon>
    </lineage>
</organism>
<dbReference type="AlphaFoldDB" id="A0A380EIM2"/>
<evidence type="ECO:0000313" key="2">
    <source>
        <dbReference type="Proteomes" id="UP000254116"/>
    </source>
</evidence>
<name>A0A380EIM2_STAAU</name>
<reference evidence="1 2" key="1">
    <citation type="submission" date="2018-06" db="EMBL/GenBank/DDBJ databases">
        <authorList>
            <consortium name="Pathogen Informatics"/>
            <person name="Doyle S."/>
        </authorList>
    </citation>
    <scope>NUCLEOTIDE SEQUENCE [LARGE SCALE GENOMIC DNA]</scope>
    <source>
        <strain evidence="1 2">NCTC10702</strain>
    </source>
</reference>
<gene>
    <name evidence="1" type="ORF">NCTC10702_01760</name>
</gene>
<sequence>MLPVGLESGNPVVIGEVLIAATSHLKNKQLLLITLMKH</sequence>